<organism evidence="1 2">
    <name type="scientific">Caerostris extrusa</name>
    <name type="common">Bark spider</name>
    <name type="synonym">Caerostris bankana</name>
    <dbReference type="NCBI Taxonomy" id="172846"/>
    <lineage>
        <taxon>Eukaryota</taxon>
        <taxon>Metazoa</taxon>
        <taxon>Ecdysozoa</taxon>
        <taxon>Arthropoda</taxon>
        <taxon>Chelicerata</taxon>
        <taxon>Arachnida</taxon>
        <taxon>Araneae</taxon>
        <taxon>Araneomorphae</taxon>
        <taxon>Entelegynae</taxon>
        <taxon>Araneoidea</taxon>
        <taxon>Araneidae</taxon>
        <taxon>Caerostris</taxon>
    </lineage>
</organism>
<name>A0AAV4N1E7_CAEEX</name>
<sequence>MSFNKSKASSRTCCPGNTLSLSVVVMVVVGQKRNGWQGRLCLLRLSYVWCPKGSAAILVLRWKNEYGGS</sequence>
<dbReference type="AlphaFoldDB" id="A0AAV4N1E7"/>
<reference evidence="1 2" key="1">
    <citation type="submission" date="2021-06" db="EMBL/GenBank/DDBJ databases">
        <title>Caerostris extrusa draft genome.</title>
        <authorList>
            <person name="Kono N."/>
            <person name="Arakawa K."/>
        </authorList>
    </citation>
    <scope>NUCLEOTIDE SEQUENCE [LARGE SCALE GENOMIC DNA]</scope>
</reference>
<evidence type="ECO:0000313" key="2">
    <source>
        <dbReference type="Proteomes" id="UP001054945"/>
    </source>
</evidence>
<accession>A0AAV4N1E7</accession>
<comment type="caution">
    <text evidence="1">The sequence shown here is derived from an EMBL/GenBank/DDBJ whole genome shotgun (WGS) entry which is preliminary data.</text>
</comment>
<dbReference type="EMBL" id="BPLR01002859">
    <property type="protein sequence ID" value="GIX78667.1"/>
    <property type="molecule type" value="Genomic_DNA"/>
</dbReference>
<protein>
    <submittedName>
        <fullName evidence="1">Uncharacterized protein</fullName>
    </submittedName>
</protein>
<gene>
    <name evidence="1" type="ORF">CEXT_677691</name>
</gene>
<dbReference type="Proteomes" id="UP001054945">
    <property type="component" value="Unassembled WGS sequence"/>
</dbReference>
<evidence type="ECO:0000313" key="1">
    <source>
        <dbReference type="EMBL" id="GIX78667.1"/>
    </source>
</evidence>
<proteinExistence type="predicted"/>
<keyword evidence="2" id="KW-1185">Reference proteome</keyword>